<evidence type="ECO:0000256" key="1">
    <source>
        <dbReference type="ARBA" id="ARBA00023268"/>
    </source>
</evidence>
<keyword evidence="1" id="KW-0511">Multifunctional enzyme</keyword>
<dbReference type="InterPro" id="IPR043128">
    <property type="entry name" value="Rev_trsase/Diguanyl_cyclase"/>
</dbReference>
<dbReference type="Gene3D" id="3.10.10.10">
    <property type="entry name" value="HIV Type 1 Reverse Transcriptase, subunit A, domain 1"/>
    <property type="match status" value="1"/>
</dbReference>
<feature type="domain" description="Reverse transcriptase/retrotransposon-derived protein RNase H-like" evidence="2">
    <location>
        <begin position="245"/>
        <end position="343"/>
    </location>
</feature>
<proteinExistence type="predicted"/>
<dbReference type="InterPro" id="IPR050951">
    <property type="entry name" value="Retrovirus_Pol_polyprotein"/>
</dbReference>
<dbReference type="InterPro" id="IPR043502">
    <property type="entry name" value="DNA/RNA_pol_sf"/>
</dbReference>
<dbReference type="FunFam" id="3.10.20.370:FF:000001">
    <property type="entry name" value="Retrovirus-related Pol polyprotein from transposon 17.6-like protein"/>
    <property type="match status" value="1"/>
</dbReference>
<feature type="non-terminal residue" evidence="3">
    <location>
        <position position="361"/>
    </location>
</feature>
<comment type="caution">
    <text evidence="3">The sequence shown here is derived from an EMBL/GenBank/DDBJ whole genome shotgun (WGS) entry which is preliminary data.</text>
</comment>
<sequence>MEQDEDQVQQDLEYELESELDENETFHSEMSDYWDEQGLYSNPWKQEEHKDFCEIETPNDYNPTLYLTETITEDKPPFQVGVLDKIQKQKVDELFTGYPDVFAENISEEGQTIELGQTHIVEHTINTKDATSVKQKVYRIASSNQDFVKREIQTMLEKGLIRESASPWASPIATEKDVYPLPVIDDILKSFKGVKWFLSLDLVSGHEISWQGIRPDKEKLIKVKEFLQPTNLRTLRGFLDVLFEWKSEQQEAFEWLKIQLITVLILRYPDFSQPFYLHTDASGTGLGAILAQKDENKNEYVVAYASRSLNRAERNYSTTEQECLAVIWAVEHFKHYFGISPFFVVTDHSALKWLRTTELKG</sequence>
<dbReference type="Gene3D" id="3.10.20.370">
    <property type="match status" value="1"/>
</dbReference>
<accession>A0A9N9JWC0</accession>
<dbReference type="InterPro" id="IPR041577">
    <property type="entry name" value="RT_RNaseH_2"/>
</dbReference>
<organism evidence="3 4">
    <name type="scientific">Dentiscutata erythropus</name>
    <dbReference type="NCBI Taxonomy" id="1348616"/>
    <lineage>
        <taxon>Eukaryota</taxon>
        <taxon>Fungi</taxon>
        <taxon>Fungi incertae sedis</taxon>
        <taxon>Mucoromycota</taxon>
        <taxon>Glomeromycotina</taxon>
        <taxon>Glomeromycetes</taxon>
        <taxon>Diversisporales</taxon>
        <taxon>Gigasporaceae</taxon>
        <taxon>Dentiscutata</taxon>
    </lineage>
</organism>
<evidence type="ECO:0000313" key="4">
    <source>
        <dbReference type="Proteomes" id="UP000789405"/>
    </source>
</evidence>
<reference evidence="3" key="1">
    <citation type="submission" date="2021-06" db="EMBL/GenBank/DDBJ databases">
        <authorList>
            <person name="Kallberg Y."/>
            <person name="Tangrot J."/>
            <person name="Rosling A."/>
        </authorList>
    </citation>
    <scope>NUCLEOTIDE SEQUENCE</scope>
    <source>
        <strain evidence="3">MA453B</strain>
    </source>
</reference>
<keyword evidence="4" id="KW-1185">Reference proteome</keyword>
<protein>
    <submittedName>
        <fullName evidence="3">6769_t:CDS:1</fullName>
    </submittedName>
</protein>
<dbReference type="Proteomes" id="UP000789405">
    <property type="component" value="Unassembled WGS sequence"/>
</dbReference>
<dbReference type="EMBL" id="CAJVPY010031942">
    <property type="protein sequence ID" value="CAG8797203.1"/>
    <property type="molecule type" value="Genomic_DNA"/>
</dbReference>
<evidence type="ECO:0000313" key="3">
    <source>
        <dbReference type="EMBL" id="CAG8797203.1"/>
    </source>
</evidence>
<dbReference type="OrthoDB" id="5593162at2759"/>
<dbReference type="AlphaFoldDB" id="A0A9N9JWC0"/>
<dbReference type="PANTHER" id="PTHR37984:SF5">
    <property type="entry name" value="PROTEIN NYNRIN-LIKE"/>
    <property type="match status" value="1"/>
</dbReference>
<dbReference type="GO" id="GO:0003824">
    <property type="term" value="F:catalytic activity"/>
    <property type="evidence" value="ECO:0007669"/>
    <property type="project" value="UniProtKB-KW"/>
</dbReference>
<dbReference type="CDD" id="cd09274">
    <property type="entry name" value="RNase_HI_RT_Ty3"/>
    <property type="match status" value="1"/>
</dbReference>
<dbReference type="SUPFAM" id="SSF56672">
    <property type="entry name" value="DNA/RNA polymerases"/>
    <property type="match status" value="1"/>
</dbReference>
<gene>
    <name evidence="3" type="ORF">DERYTH_LOCUS22632</name>
</gene>
<name>A0A9N9JWC0_9GLOM</name>
<dbReference type="PANTHER" id="PTHR37984">
    <property type="entry name" value="PROTEIN CBG26694"/>
    <property type="match status" value="1"/>
</dbReference>
<evidence type="ECO:0000259" key="2">
    <source>
        <dbReference type="Pfam" id="PF17919"/>
    </source>
</evidence>
<dbReference type="Gene3D" id="3.30.70.270">
    <property type="match status" value="1"/>
</dbReference>
<dbReference type="Pfam" id="PF17919">
    <property type="entry name" value="RT_RNaseH_2"/>
    <property type="match status" value="1"/>
</dbReference>